<dbReference type="Proteomes" id="UP000183974">
    <property type="component" value="Unassembled WGS sequence"/>
</dbReference>
<feature type="domain" description="N-acetyltransferase" evidence="1">
    <location>
        <begin position="16"/>
        <end position="149"/>
    </location>
</feature>
<dbReference type="AlphaFoldDB" id="A0A1M7AEA2"/>
<dbReference type="PANTHER" id="PTHR47237:SF2">
    <property type="entry name" value="BLL4206 PROTEIN"/>
    <property type="match status" value="1"/>
</dbReference>
<protein>
    <submittedName>
        <fullName evidence="2">Predicted N-acetyltransferase YhbS</fullName>
    </submittedName>
</protein>
<dbReference type="PROSITE" id="PS00380">
    <property type="entry name" value="RHODANESE_1"/>
    <property type="match status" value="1"/>
</dbReference>
<evidence type="ECO:0000313" key="3">
    <source>
        <dbReference type="Proteomes" id="UP000183974"/>
    </source>
</evidence>
<dbReference type="InterPro" id="IPR000182">
    <property type="entry name" value="GNAT_dom"/>
</dbReference>
<dbReference type="Pfam" id="PF13508">
    <property type="entry name" value="Acetyltransf_7"/>
    <property type="match status" value="1"/>
</dbReference>
<dbReference type="InterPro" id="IPR001307">
    <property type="entry name" value="Thiosulphate_STrfase_CS"/>
</dbReference>
<dbReference type="OrthoDB" id="8453373at2"/>
<dbReference type="Gene3D" id="3.40.630.90">
    <property type="match status" value="1"/>
</dbReference>
<dbReference type="STRING" id="337701.SAMN05444398_102296"/>
<dbReference type="GO" id="GO:0004792">
    <property type="term" value="F:thiosulfate-cyanide sulfurtransferase activity"/>
    <property type="evidence" value="ECO:0007669"/>
    <property type="project" value="InterPro"/>
</dbReference>
<dbReference type="PROSITE" id="PS51186">
    <property type="entry name" value="GNAT"/>
    <property type="match status" value="1"/>
</dbReference>
<dbReference type="InterPro" id="IPR016181">
    <property type="entry name" value="Acyl_CoA_acyltransferase"/>
</dbReference>
<dbReference type="InterPro" id="IPR041496">
    <property type="entry name" value="YitH/HolE_GNAT"/>
</dbReference>
<dbReference type="Pfam" id="PF18014">
    <property type="entry name" value="Acetyltransf_18"/>
    <property type="match status" value="1"/>
</dbReference>
<dbReference type="RefSeq" id="WP_073033987.1">
    <property type="nucleotide sequence ID" value="NZ_BMLR01000002.1"/>
</dbReference>
<dbReference type="EMBL" id="FRBR01000002">
    <property type="protein sequence ID" value="SHL41101.1"/>
    <property type="molecule type" value="Genomic_DNA"/>
</dbReference>
<accession>A0A1M7AEA2</accession>
<name>A0A1M7AEA2_9RHOB</name>
<gene>
    <name evidence="2" type="ORF">SAMN05444398_102296</name>
</gene>
<dbReference type="SUPFAM" id="SSF55729">
    <property type="entry name" value="Acyl-CoA N-acyltransferases (Nat)"/>
    <property type="match status" value="1"/>
</dbReference>
<proteinExistence type="predicted"/>
<dbReference type="Gene3D" id="3.40.630.30">
    <property type="match status" value="1"/>
</dbReference>
<dbReference type="PANTHER" id="PTHR47237">
    <property type="entry name" value="SLL0310 PROTEIN"/>
    <property type="match status" value="1"/>
</dbReference>
<evidence type="ECO:0000259" key="1">
    <source>
        <dbReference type="PROSITE" id="PS51186"/>
    </source>
</evidence>
<evidence type="ECO:0000313" key="2">
    <source>
        <dbReference type="EMBL" id="SHL41101.1"/>
    </source>
</evidence>
<organism evidence="2 3">
    <name type="scientific">Roseovarius pacificus</name>
    <dbReference type="NCBI Taxonomy" id="337701"/>
    <lineage>
        <taxon>Bacteria</taxon>
        <taxon>Pseudomonadati</taxon>
        <taxon>Pseudomonadota</taxon>
        <taxon>Alphaproteobacteria</taxon>
        <taxon>Rhodobacterales</taxon>
        <taxon>Roseobacteraceae</taxon>
        <taxon>Roseovarius</taxon>
    </lineage>
</organism>
<dbReference type="GO" id="GO:0016747">
    <property type="term" value="F:acyltransferase activity, transferring groups other than amino-acyl groups"/>
    <property type="evidence" value="ECO:0007669"/>
    <property type="project" value="InterPro"/>
</dbReference>
<keyword evidence="3" id="KW-1185">Reference proteome</keyword>
<keyword evidence="2" id="KW-0808">Transferase</keyword>
<dbReference type="CDD" id="cd04301">
    <property type="entry name" value="NAT_SF"/>
    <property type="match status" value="1"/>
</dbReference>
<dbReference type="InterPro" id="IPR052729">
    <property type="entry name" value="Acyl/Acetyltrans_Enzymes"/>
</dbReference>
<sequence length="281" mass="29713">MTLAKPDSATLSRTEITFAAFTPDHIPGAMRLSQAVSWPHRAEDWALSLSVSKGVVALAGGQVVGTALCSDSGPVATLNMIIVDAALRGRGLGRAVMERIIDLAGSREMRLVATTDGLPLYEKLGFKAESRISQHQGQARAISGESSVTTGALEDIARLARMDEAASGLSREGLLRKIAENGEILIVDQGFALLRDFGRGKVVGPIVAQESVSARALLSEAARRCEGRFLRIDLPEDSGLSDHAEALGLALVGGGIAMRRDARPVRNTEFKTFALVSQALG</sequence>
<reference evidence="2 3" key="1">
    <citation type="submission" date="2016-11" db="EMBL/GenBank/DDBJ databases">
        <authorList>
            <person name="Jaros S."/>
            <person name="Januszkiewicz K."/>
            <person name="Wedrychowicz H."/>
        </authorList>
    </citation>
    <scope>NUCLEOTIDE SEQUENCE [LARGE SCALE GENOMIC DNA]</scope>
    <source>
        <strain evidence="2 3">DSM 29589</strain>
    </source>
</reference>